<feature type="signal peptide" evidence="1">
    <location>
        <begin position="1"/>
        <end position="20"/>
    </location>
</feature>
<dbReference type="Proteomes" id="UP001596958">
    <property type="component" value="Unassembled WGS sequence"/>
</dbReference>
<accession>A0ABW2YSP7</accession>
<sequence length="119" mass="12631">MKKVLLVCALALGVSAASFAQGPPQRTPEERLTQLKTQIAGITDAQSAKLKLVYEAQAKTQDSLMKTMQGGGGDMDAMRANFTKMREANNAKIKAILTAEQQAAFDKLPQRGPGGGGPR</sequence>
<proteinExistence type="predicted"/>
<feature type="chain" id="PRO_5046361157" description="LTXXQ motif family protein" evidence="1">
    <location>
        <begin position="21"/>
        <end position="119"/>
    </location>
</feature>
<evidence type="ECO:0000313" key="3">
    <source>
        <dbReference type="Proteomes" id="UP001596958"/>
    </source>
</evidence>
<dbReference type="RefSeq" id="WP_377097827.1">
    <property type="nucleotide sequence ID" value="NZ_JBHTHU010000002.1"/>
</dbReference>
<protein>
    <recommendedName>
        <fullName evidence="4">LTXXQ motif family protein</fullName>
    </recommendedName>
</protein>
<evidence type="ECO:0008006" key="4">
    <source>
        <dbReference type="Google" id="ProtNLM"/>
    </source>
</evidence>
<name>A0ABW2YSP7_9SPHI</name>
<gene>
    <name evidence="2" type="ORF">ACFQZS_04820</name>
</gene>
<keyword evidence="3" id="KW-1185">Reference proteome</keyword>
<keyword evidence="1" id="KW-0732">Signal</keyword>
<evidence type="ECO:0000313" key="2">
    <source>
        <dbReference type="EMBL" id="MFD0749453.1"/>
    </source>
</evidence>
<comment type="caution">
    <text evidence="2">The sequence shown here is derived from an EMBL/GenBank/DDBJ whole genome shotgun (WGS) entry which is preliminary data.</text>
</comment>
<reference evidence="3" key="1">
    <citation type="journal article" date="2019" name="Int. J. Syst. Evol. Microbiol.">
        <title>The Global Catalogue of Microorganisms (GCM) 10K type strain sequencing project: providing services to taxonomists for standard genome sequencing and annotation.</title>
        <authorList>
            <consortium name="The Broad Institute Genomics Platform"/>
            <consortium name="The Broad Institute Genome Sequencing Center for Infectious Disease"/>
            <person name="Wu L."/>
            <person name="Ma J."/>
        </authorList>
    </citation>
    <scope>NUCLEOTIDE SEQUENCE [LARGE SCALE GENOMIC DNA]</scope>
    <source>
        <strain evidence="3">CCUG 63418</strain>
    </source>
</reference>
<organism evidence="2 3">
    <name type="scientific">Mucilaginibacter calamicampi</name>
    <dbReference type="NCBI Taxonomy" id="1302352"/>
    <lineage>
        <taxon>Bacteria</taxon>
        <taxon>Pseudomonadati</taxon>
        <taxon>Bacteroidota</taxon>
        <taxon>Sphingobacteriia</taxon>
        <taxon>Sphingobacteriales</taxon>
        <taxon>Sphingobacteriaceae</taxon>
        <taxon>Mucilaginibacter</taxon>
    </lineage>
</organism>
<dbReference type="EMBL" id="JBHTHU010000002">
    <property type="protein sequence ID" value="MFD0749453.1"/>
    <property type="molecule type" value="Genomic_DNA"/>
</dbReference>
<evidence type="ECO:0000256" key="1">
    <source>
        <dbReference type="SAM" id="SignalP"/>
    </source>
</evidence>